<gene>
    <name evidence="2" type="ORF">DBRI00130_LOCUS3794</name>
</gene>
<name>A0A7S4QJJ7_9STRA</name>
<evidence type="ECO:0000313" key="2">
    <source>
        <dbReference type="EMBL" id="CAE4585652.1"/>
    </source>
</evidence>
<protein>
    <submittedName>
        <fullName evidence="2">Uncharacterized protein</fullName>
    </submittedName>
</protein>
<feature type="transmembrane region" description="Helical" evidence="1">
    <location>
        <begin position="34"/>
        <end position="56"/>
    </location>
</feature>
<organism evidence="2">
    <name type="scientific">Ditylum brightwellii</name>
    <dbReference type="NCBI Taxonomy" id="49249"/>
    <lineage>
        <taxon>Eukaryota</taxon>
        <taxon>Sar</taxon>
        <taxon>Stramenopiles</taxon>
        <taxon>Ochrophyta</taxon>
        <taxon>Bacillariophyta</taxon>
        <taxon>Mediophyceae</taxon>
        <taxon>Lithodesmiophycidae</taxon>
        <taxon>Lithodesmiales</taxon>
        <taxon>Lithodesmiaceae</taxon>
        <taxon>Ditylum</taxon>
    </lineage>
</organism>
<keyword evidence="1" id="KW-0812">Transmembrane</keyword>
<keyword evidence="1" id="KW-1133">Transmembrane helix</keyword>
<dbReference type="EMBL" id="HBNS01004683">
    <property type="protein sequence ID" value="CAE4585652.1"/>
    <property type="molecule type" value="Transcribed_RNA"/>
</dbReference>
<keyword evidence="1" id="KW-0472">Membrane</keyword>
<accession>A0A7S4QJJ7</accession>
<dbReference type="AlphaFoldDB" id="A0A7S4QJJ7"/>
<sequence>MRTITPRNNEKLPSLSTTKLSSILFQNEHYTNKATWIVLGGAAIGLSAFIPLIMSSSSSSQKYSLKRCISYFPTMLYNTMVVSMTSTWYENVLTQLEDGECILDVGVGTAGTCF</sequence>
<proteinExistence type="predicted"/>
<reference evidence="2" key="1">
    <citation type="submission" date="2021-01" db="EMBL/GenBank/DDBJ databases">
        <authorList>
            <person name="Corre E."/>
            <person name="Pelletier E."/>
            <person name="Niang G."/>
            <person name="Scheremetjew M."/>
            <person name="Finn R."/>
            <person name="Kale V."/>
            <person name="Holt S."/>
            <person name="Cochrane G."/>
            <person name="Meng A."/>
            <person name="Brown T."/>
            <person name="Cohen L."/>
        </authorList>
    </citation>
    <scope>NUCLEOTIDE SEQUENCE</scope>
    <source>
        <strain evidence="2">GSO104</strain>
    </source>
</reference>
<evidence type="ECO:0000256" key="1">
    <source>
        <dbReference type="SAM" id="Phobius"/>
    </source>
</evidence>